<evidence type="ECO:0000256" key="6">
    <source>
        <dbReference type="ARBA" id="ARBA00022777"/>
    </source>
</evidence>
<evidence type="ECO:0000256" key="5">
    <source>
        <dbReference type="ARBA" id="ARBA00022683"/>
    </source>
</evidence>
<accession>A0A4Z0GY71</accession>
<dbReference type="NCBIfam" id="TIGR00830">
    <property type="entry name" value="PTBA"/>
    <property type="match status" value="1"/>
</dbReference>
<keyword evidence="6" id="KW-0418">Kinase</keyword>
<keyword evidence="4" id="KW-0808">Transferase</keyword>
<evidence type="ECO:0000313" key="8">
    <source>
        <dbReference type="EMBL" id="TGB02764.1"/>
    </source>
</evidence>
<dbReference type="PANTHER" id="PTHR45008">
    <property type="entry name" value="PTS SYSTEM GLUCOSE-SPECIFIC EIIA COMPONENT"/>
    <property type="match status" value="1"/>
</dbReference>
<dbReference type="EMBL" id="SRJC01000002">
    <property type="protein sequence ID" value="TGB02764.1"/>
    <property type="molecule type" value="Genomic_DNA"/>
</dbReference>
<feature type="domain" description="PTS EIIA type-1" evidence="7">
    <location>
        <begin position="31"/>
        <end position="135"/>
    </location>
</feature>
<reference evidence="8 9" key="1">
    <citation type="journal article" date="2003" name="Int. J. Syst. Evol. Microbiol.">
        <title>Halobacillus salinus sp. nov., isolated from a salt lake on the coast of the East Sea in Korea.</title>
        <authorList>
            <person name="Yoon J.H."/>
            <person name="Kang K.H."/>
            <person name="Park Y.H."/>
        </authorList>
    </citation>
    <scope>NUCLEOTIDE SEQUENCE [LARGE SCALE GENOMIC DNA]</scope>
    <source>
        <strain evidence="8 9">HSL-3</strain>
    </source>
</reference>
<dbReference type="Pfam" id="PF00358">
    <property type="entry name" value="PTS_EIIA_1"/>
    <property type="match status" value="1"/>
</dbReference>
<evidence type="ECO:0000256" key="4">
    <source>
        <dbReference type="ARBA" id="ARBA00022679"/>
    </source>
</evidence>
<keyword evidence="3 8" id="KW-0762">Sugar transport</keyword>
<dbReference type="PANTHER" id="PTHR45008:SF1">
    <property type="entry name" value="PTS SYSTEM GLUCOSE-SPECIFIC EIIA COMPONENT"/>
    <property type="match status" value="1"/>
</dbReference>
<dbReference type="InterPro" id="IPR011055">
    <property type="entry name" value="Dup_hybrid_motif"/>
</dbReference>
<name>A0A4Z0GY71_9BACI</name>
<dbReference type="GO" id="GO:0005737">
    <property type="term" value="C:cytoplasm"/>
    <property type="evidence" value="ECO:0007669"/>
    <property type="project" value="UniProtKB-SubCell"/>
</dbReference>
<evidence type="ECO:0000259" key="7">
    <source>
        <dbReference type="PROSITE" id="PS51093"/>
    </source>
</evidence>
<sequence length="162" mass="17192">MFKKLFGKKETSSEVYSPVTGNKVALEGVPDPVFSQKMMGEGIAIDPTDGVVVSPVEGEVVQVFPTKHAVGLKTASDAEILIHIGLETVSMEGEGFEAFVSQGDKVKVGDKLITFDLDLVKEKAKSTVTPIIVTNSDDYAVEVTAGDQLSAGSTNLMTVNKK</sequence>
<dbReference type="STRING" id="192814.GCA_900166575_02898"/>
<proteinExistence type="predicted"/>
<evidence type="ECO:0000313" key="9">
    <source>
        <dbReference type="Proteomes" id="UP000297982"/>
    </source>
</evidence>
<dbReference type="RefSeq" id="WP_135327715.1">
    <property type="nucleotide sequence ID" value="NZ_SRJC01000002.1"/>
</dbReference>
<dbReference type="FunFam" id="2.70.70.10:FF:000001">
    <property type="entry name" value="PTS system glucose-specific IIA component"/>
    <property type="match status" value="1"/>
</dbReference>
<dbReference type="AlphaFoldDB" id="A0A4Z0GY71"/>
<dbReference type="GO" id="GO:0009401">
    <property type="term" value="P:phosphoenolpyruvate-dependent sugar phosphotransferase system"/>
    <property type="evidence" value="ECO:0007669"/>
    <property type="project" value="UniProtKB-KW"/>
</dbReference>
<dbReference type="PROSITE" id="PS51093">
    <property type="entry name" value="PTS_EIIA_TYPE_1"/>
    <property type="match status" value="1"/>
</dbReference>
<dbReference type="Proteomes" id="UP000297982">
    <property type="component" value="Unassembled WGS sequence"/>
</dbReference>
<dbReference type="InterPro" id="IPR050890">
    <property type="entry name" value="PTS_EIIA_component"/>
</dbReference>
<comment type="subcellular location">
    <subcellularLocation>
        <location evidence="1">Cytoplasm</location>
    </subcellularLocation>
</comment>
<evidence type="ECO:0000256" key="3">
    <source>
        <dbReference type="ARBA" id="ARBA00022597"/>
    </source>
</evidence>
<keyword evidence="9" id="KW-1185">Reference proteome</keyword>
<keyword evidence="2" id="KW-0813">Transport</keyword>
<evidence type="ECO:0000256" key="1">
    <source>
        <dbReference type="ARBA" id="ARBA00004496"/>
    </source>
</evidence>
<gene>
    <name evidence="8" type="ORF">E4663_11440</name>
</gene>
<comment type="caution">
    <text evidence="8">The sequence shown here is derived from an EMBL/GenBank/DDBJ whole genome shotgun (WGS) entry which is preliminary data.</text>
</comment>
<keyword evidence="5" id="KW-0598">Phosphotransferase system</keyword>
<protein>
    <submittedName>
        <fullName evidence="8">PTS glucose transporter subunit IIA</fullName>
    </submittedName>
</protein>
<organism evidence="8 9">
    <name type="scientific">Halobacillus salinus</name>
    <dbReference type="NCBI Taxonomy" id="192814"/>
    <lineage>
        <taxon>Bacteria</taxon>
        <taxon>Bacillati</taxon>
        <taxon>Bacillota</taxon>
        <taxon>Bacilli</taxon>
        <taxon>Bacillales</taxon>
        <taxon>Bacillaceae</taxon>
        <taxon>Halobacillus</taxon>
    </lineage>
</organism>
<dbReference type="GO" id="GO:0016301">
    <property type="term" value="F:kinase activity"/>
    <property type="evidence" value="ECO:0007669"/>
    <property type="project" value="UniProtKB-KW"/>
</dbReference>
<dbReference type="InterPro" id="IPR001127">
    <property type="entry name" value="PTS_EIIA_1_perm"/>
</dbReference>
<dbReference type="SUPFAM" id="SSF51261">
    <property type="entry name" value="Duplicated hybrid motif"/>
    <property type="match status" value="1"/>
</dbReference>
<dbReference type="Gene3D" id="2.70.70.10">
    <property type="entry name" value="Glucose Permease (Domain IIA)"/>
    <property type="match status" value="1"/>
</dbReference>
<evidence type="ECO:0000256" key="2">
    <source>
        <dbReference type="ARBA" id="ARBA00022448"/>
    </source>
</evidence>